<dbReference type="Pfam" id="PF00069">
    <property type="entry name" value="Pkinase"/>
    <property type="match status" value="1"/>
</dbReference>
<dbReference type="Gene3D" id="3.30.200.20">
    <property type="entry name" value="Phosphorylase Kinase, domain 1"/>
    <property type="match status" value="1"/>
</dbReference>
<keyword evidence="8" id="KW-1185">Reference proteome</keyword>
<evidence type="ECO:0000256" key="4">
    <source>
        <dbReference type="ARBA" id="ARBA00022840"/>
    </source>
</evidence>
<proteinExistence type="predicted"/>
<accession>A0ABM7RAP8</accession>
<reference evidence="7 8" key="1">
    <citation type="submission" date="2021-06" db="EMBL/GenBank/DDBJ databases">
        <title>Complete genome of Haloferula helveola possessing various polysaccharide degrading enzymes.</title>
        <authorList>
            <person name="Takami H."/>
            <person name="Huang C."/>
            <person name="Hamasaki K."/>
        </authorList>
    </citation>
    <scope>NUCLEOTIDE SEQUENCE [LARGE SCALE GENOMIC DNA]</scope>
    <source>
        <strain evidence="7 8">CN-1</strain>
    </source>
</reference>
<dbReference type="InterPro" id="IPR017441">
    <property type="entry name" value="Protein_kinase_ATP_BS"/>
</dbReference>
<evidence type="ECO:0000256" key="2">
    <source>
        <dbReference type="ARBA" id="ARBA00022741"/>
    </source>
</evidence>
<dbReference type="SUPFAM" id="SSF50998">
    <property type="entry name" value="Quinoprotein alcohol dehydrogenase-like"/>
    <property type="match status" value="1"/>
</dbReference>
<dbReference type="SUPFAM" id="SSF82171">
    <property type="entry name" value="DPP6 N-terminal domain-like"/>
    <property type="match status" value="1"/>
</dbReference>
<dbReference type="InterPro" id="IPR000719">
    <property type="entry name" value="Prot_kinase_dom"/>
</dbReference>
<sequence>MLETASAPRLGEQVGDSVGPYELIERIGEGGMGSVWRARQLHPVERTVALKIIRLGMDTREVVSRFDAERQSLAMMDHPGIAQVFEAGATETGRPYFAMELVEGMPVTDYCFSRKLGVGQRLGIFLEICEAVEHAHRKGVIHRDIKPSNVMVVERSQGPQVKVIDFGIAKLLEDRHCGRTFATQVGHVVGTPGYMSPEQAGGAPDVDTRSDVYSLGALLYEMLTGGPPLGKETFREVAHAEVMRLIRETDPPRPSTRAGAASLAAAPSPLRIARDLDRVVMKALARERDRRYGGATSLGADVQRFLNHEPVSATDPTLAYRAGKFVRKHRLAVACSVALLAAMAIGLLMTRREAERARVAGALAEMARLETCEVLSDSYRETGLAKAKGQRHADAALWFTQAAVEAAHDPGRRADNRLRAALHGDLAMPVVRCLERREVANDVLEFDATSRFLMELGSDTPPMVFDLRSGQPLIFEATLATAAFLPKLALLVFSSGDDQVLLRDLEDGSEQVLFEIEGETVSVLAVSADGDRILAGSTHPRVWSRGSGNFVSGPLKHPEPMRFASFSADGGQVLTVDCTDKLRIFPVAEGHPEPLFPPFTTDPRSIVAGDRFLTSRWADAGRILVKVDGRMVEVDAGSGELIGPEPRIGLGYDADVSHDGGLLVTPAGLLRLDRPDPLFRRPVGHARFLPDASGLYAMNTGEVLNLDGSLRGVTAPGGGHEAAFSPDGTLLAVRDAIGIRIHQLVQTEPIVRVHAPFAELVAVSADCSLIAHGGSRRPGPLPTVTQVFRLADGVPVGPILETSVGLRCATFVSAGDRLVTGGVEAATEEQMGEAPGVLQVWDPVTADRVAGPMTLPSEPLVIRSHPSEPWLAVLCRDGAILRVDSSLQHHETLLPGEDVPGDVRGAEVIFSSDGRSLHTSGPHCRVRSVDLERGELQFPEIRRSAVAQFLQLRGDTLFSFTNDRDDPWLIDARDGRPLEIPEALAGAYRAYGSELSADGSAVLFVHRDRVSVMDLATGVERGSTLMTGDEARGYSRFVPGTGWVVSAIAERGKPQALVVWDARSGAELSPRWPLGGRLRFGDLVVTADGRHAVASVKGEGFAIIDLAELRARARKPSSLPEDAELAVAELQAAREIVRGRSIRLDARRSWLPRWKAFRGFHLEDLPLKPSREQLLRWHRNQEAQYGPDGVPGRWHRARRKELGD</sequence>
<keyword evidence="4 5" id="KW-0067">ATP-binding</keyword>
<keyword evidence="2 5" id="KW-0547">Nucleotide-binding</keyword>
<dbReference type="CDD" id="cd14014">
    <property type="entry name" value="STKc_PknB_like"/>
    <property type="match status" value="1"/>
</dbReference>
<dbReference type="PROSITE" id="PS00107">
    <property type="entry name" value="PROTEIN_KINASE_ATP"/>
    <property type="match status" value="1"/>
</dbReference>
<evidence type="ECO:0000256" key="1">
    <source>
        <dbReference type="ARBA" id="ARBA00022679"/>
    </source>
</evidence>
<dbReference type="InterPro" id="IPR015943">
    <property type="entry name" value="WD40/YVTN_repeat-like_dom_sf"/>
</dbReference>
<dbReference type="Gene3D" id="1.10.510.10">
    <property type="entry name" value="Transferase(Phosphotransferase) domain 1"/>
    <property type="match status" value="1"/>
</dbReference>
<keyword evidence="1" id="KW-0808">Transferase</keyword>
<dbReference type="PROSITE" id="PS50011">
    <property type="entry name" value="PROTEIN_KINASE_DOM"/>
    <property type="match status" value="1"/>
</dbReference>
<name>A0ABM7RAP8_9BACT</name>
<dbReference type="EMBL" id="AP024702">
    <property type="protein sequence ID" value="BCX47405.1"/>
    <property type="molecule type" value="Genomic_DNA"/>
</dbReference>
<organism evidence="7 8">
    <name type="scientific">Haloferula helveola</name>
    <dbReference type="NCBI Taxonomy" id="490095"/>
    <lineage>
        <taxon>Bacteria</taxon>
        <taxon>Pseudomonadati</taxon>
        <taxon>Verrucomicrobiota</taxon>
        <taxon>Verrucomicrobiia</taxon>
        <taxon>Verrucomicrobiales</taxon>
        <taxon>Verrucomicrobiaceae</taxon>
        <taxon>Haloferula</taxon>
    </lineage>
</organism>
<dbReference type="InterPro" id="IPR008271">
    <property type="entry name" value="Ser/Thr_kinase_AS"/>
</dbReference>
<dbReference type="PANTHER" id="PTHR43289">
    <property type="entry name" value="MITOGEN-ACTIVATED PROTEIN KINASE KINASE KINASE 20-RELATED"/>
    <property type="match status" value="1"/>
</dbReference>
<keyword evidence="3" id="KW-0418">Kinase</keyword>
<dbReference type="SUPFAM" id="SSF56112">
    <property type="entry name" value="Protein kinase-like (PK-like)"/>
    <property type="match status" value="1"/>
</dbReference>
<dbReference type="InterPro" id="IPR011009">
    <property type="entry name" value="Kinase-like_dom_sf"/>
</dbReference>
<protein>
    <submittedName>
        <fullName evidence="7">WD domain, G-beta repeat domain containing protein</fullName>
    </submittedName>
</protein>
<feature type="domain" description="Protein kinase" evidence="6">
    <location>
        <begin position="21"/>
        <end position="306"/>
    </location>
</feature>
<evidence type="ECO:0000313" key="8">
    <source>
        <dbReference type="Proteomes" id="UP001374893"/>
    </source>
</evidence>
<evidence type="ECO:0000313" key="7">
    <source>
        <dbReference type="EMBL" id="BCX47405.1"/>
    </source>
</evidence>
<evidence type="ECO:0000259" key="6">
    <source>
        <dbReference type="PROSITE" id="PS50011"/>
    </source>
</evidence>
<evidence type="ECO:0000256" key="3">
    <source>
        <dbReference type="ARBA" id="ARBA00022777"/>
    </source>
</evidence>
<evidence type="ECO:0000256" key="5">
    <source>
        <dbReference type="PROSITE-ProRule" id="PRU10141"/>
    </source>
</evidence>
<dbReference type="SMART" id="SM00220">
    <property type="entry name" value="S_TKc"/>
    <property type="match status" value="1"/>
</dbReference>
<gene>
    <name evidence="7" type="ORF">HAHE_13130</name>
</gene>
<dbReference type="Proteomes" id="UP001374893">
    <property type="component" value="Chromosome"/>
</dbReference>
<feature type="binding site" evidence="5">
    <location>
        <position position="51"/>
    </location>
    <ligand>
        <name>ATP</name>
        <dbReference type="ChEBI" id="CHEBI:30616"/>
    </ligand>
</feature>
<dbReference type="InterPro" id="IPR011047">
    <property type="entry name" value="Quinoprotein_ADH-like_sf"/>
</dbReference>
<dbReference type="PROSITE" id="PS00108">
    <property type="entry name" value="PROTEIN_KINASE_ST"/>
    <property type="match status" value="1"/>
</dbReference>
<dbReference type="PANTHER" id="PTHR43289:SF6">
    <property type="entry name" value="SERINE_THREONINE-PROTEIN KINASE NEKL-3"/>
    <property type="match status" value="1"/>
</dbReference>
<dbReference type="Gene3D" id="2.130.10.10">
    <property type="entry name" value="YVTN repeat-like/Quinoprotein amine dehydrogenase"/>
    <property type="match status" value="2"/>
</dbReference>